<evidence type="ECO:0000256" key="1">
    <source>
        <dbReference type="SAM" id="SignalP"/>
    </source>
</evidence>
<proteinExistence type="predicted"/>
<protein>
    <submittedName>
        <fullName evidence="2">Uncharacterized protein</fullName>
    </submittedName>
</protein>
<name>Q2SGY4_HAHCH</name>
<dbReference type="AlphaFoldDB" id="Q2SGY4"/>
<feature type="chain" id="PRO_5004215424" evidence="1">
    <location>
        <begin position="21"/>
        <end position="129"/>
    </location>
</feature>
<dbReference type="Proteomes" id="UP000000238">
    <property type="component" value="Chromosome"/>
</dbReference>
<organism evidence="2 3">
    <name type="scientific">Hahella chejuensis (strain KCTC 2396)</name>
    <dbReference type="NCBI Taxonomy" id="349521"/>
    <lineage>
        <taxon>Bacteria</taxon>
        <taxon>Pseudomonadati</taxon>
        <taxon>Pseudomonadota</taxon>
        <taxon>Gammaproteobacteria</taxon>
        <taxon>Oceanospirillales</taxon>
        <taxon>Hahellaceae</taxon>
        <taxon>Hahella</taxon>
    </lineage>
</organism>
<dbReference type="HOGENOM" id="CLU_1945751_0_0_6"/>
<accession>Q2SGY4</accession>
<dbReference type="EMBL" id="CP000155">
    <property type="protein sequence ID" value="ABC30090.1"/>
    <property type="molecule type" value="Genomic_DNA"/>
</dbReference>
<keyword evidence="1" id="KW-0732">Signal</keyword>
<evidence type="ECO:0000313" key="2">
    <source>
        <dbReference type="EMBL" id="ABC30090.1"/>
    </source>
</evidence>
<dbReference type="RefSeq" id="WP_011397159.1">
    <property type="nucleotide sequence ID" value="NC_007645.1"/>
</dbReference>
<gene>
    <name evidence="2" type="ordered locus">HCH_03336</name>
</gene>
<sequence>MNYKLLIATTLLLGTDAALAAGTNTICEYLGTGRVACDTFVSGDATYLTSQTWRAEYGAIIEDQGLGYMVARCTSTSSDGRYYFMATLSDGGSITQNGALGCSVGGGTGTPGPGQGCTIWVNDQCQEPR</sequence>
<evidence type="ECO:0000313" key="3">
    <source>
        <dbReference type="Proteomes" id="UP000000238"/>
    </source>
</evidence>
<keyword evidence="3" id="KW-1185">Reference proteome</keyword>
<feature type="signal peptide" evidence="1">
    <location>
        <begin position="1"/>
        <end position="20"/>
    </location>
</feature>
<reference evidence="2 3" key="1">
    <citation type="journal article" date="2005" name="Nucleic Acids Res.">
        <title>Genomic blueprint of Hahella chejuensis, a marine microbe producing an algicidal agent.</title>
        <authorList>
            <person name="Jeong H."/>
            <person name="Yim J.H."/>
            <person name="Lee C."/>
            <person name="Choi S.-H."/>
            <person name="Park Y.K."/>
            <person name="Yoon S.H."/>
            <person name="Hur C.-G."/>
            <person name="Kang H.-Y."/>
            <person name="Kim D."/>
            <person name="Lee H.H."/>
            <person name="Park K.H."/>
            <person name="Park S.-H."/>
            <person name="Park H.-S."/>
            <person name="Lee H.K."/>
            <person name="Oh T.K."/>
            <person name="Kim J.F."/>
        </authorList>
    </citation>
    <scope>NUCLEOTIDE SEQUENCE [LARGE SCALE GENOMIC DNA]</scope>
    <source>
        <strain evidence="2 3">KCTC 2396</strain>
    </source>
</reference>
<dbReference type="KEGG" id="hch:HCH_03336"/>